<protein>
    <submittedName>
        <fullName evidence="7">VQ motif-containing protein 11-like</fullName>
    </submittedName>
</protein>
<dbReference type="GO" id="GO:0005634">
    <property type="term" value="C:nucleus"/>
    <property type="evidence" value="ECO:0007669"/>
    <property type="project" value="UniProtKB-SubCell"/>
</dbReference>
<feature type="compositionally biased region" description="Basic and acidic residues" evidence="4">
    <location>
        <begin position="90"/>
        <end position="102"/>
    </location>
</feature>
<evidence type="ECO:0000256" key="1">
    <source>
        <dbReference type="ARBA" id="ARBA00004123"/>
    </source>
</evidence>
<feature type="domain" description="VQ" evidence="5">
    <location>
        <begin position="36"/>
        <end position="57"/>
    </location>
</feature>
<dbReference type="PANTHER" id="PTHR33402:SF19">
    <property type="entry name" value="VQ MOTIF-CONTAINING PROTEIN 11"/>
    <property type="match status" value="1"/>
</dbReference>
<dbReference type="SUPFAM" id="SSF101447">
    <property type="entry name" value="Formin homology 2 domain (FH2 domain)"/>
    <property type="match status" value="1"/>
</dbReference>
<feature type="region of interest" description="Disordered" evidence="4">
    <location>
        <begin position="1"/>
        <end position="36"/>
    </location>
</feature>
<feature type="compositionally biased region" description="Pro residues" evidence="4">
    <location>
        <begin position="19"/>
        <end position="31"/>
    </location>
</feature>
<dbReference type="KEGG" id="pda:103710152"/>
<proteinExistence type="predicted"/>
<dbReference type="GeneID" id="103710152"/>
<evidence type="ECO:0000256" key="2">
    <source>
        <dbReference type="ARBA" id="ARBA00022553"/>
    </source>
</evidence>
<evidence type="ECO:0000313" key="6">
    <source>
        <dbReference type="Proteomes" id="UP000228380"/>
    </source>
</evidence>
<feature type="compositionally biased region" description="Low complexity" evidence="4">
    <location>
        <begin position="144"/>
        <end position="155"/>
    </location>
</feature>
<dbReference type="Proteomes" id="UP000228380">
    <property type="component" value="Unplaced"/>
</dbReference>
<dbReference type="InterPro" id="IPR008889">
    <property type="entry name" value="VQ"/>
</dbReference>
<dbReference type="AlphaFoldDB" id="A0A8B7C8I1"/>
<dbReference type="RefSeq" id="XP_008793994.3">
    <property type="nucleotide sequence ID" value="XM_008795772.4"/>
</dbReference>
<keyword evidence="2" id="KW-0597">Phosphoprotein</keyword>
<keyword evidence="3" id="KW-0539">Nucleus</keyword>
<evidence type="ECO:0000259" key="5">
    <source>
        <dbReference type="Pfam" id="PF05678"/>
    </source>
</evidence>
<accession>A0A8B7C8I1</accession>
<dbReference type="InterPro" id="IPR039611">
    <property type="entry name" value="VQ_4/11/13/19/31/33"/>
</dbReference>
<reference evidence="7" key="1">
    <citation type="submission" date="2025-08" db="UniProtKB">
        <authorList>
            <consortium name="RefSeq"/>
        </authorList>
    </citation>
    <scope>IDENTIFICATION</scope>
    <source>
        <tissue evidence="7">Young leaves</tissue>
    </source>
</reference>
<dbReference type="Pfam" id="PF05678">
    <property type="entry name" value="VQ"/>
    <property type="match status" value="1"/>
</dbReference>
<organism evidence="6 7">
    <name type="scientific">Phoenix dactylifera</name>
    <name type="common">Date palm</name>
    <dbReference type="NCBI Taxonomy" id="42345"/>
    <lineage>
        <taxon>Eukaryota</taxon>
        <taxon>Viridiplantae</taxon>
        <taxon>Streptophyta</taxon>
        <taxon>Embryophyta</taxon>
        <taxon>Tracheophyta</taxon>
        <taxon>Spermatophyta</taxon>
        <taxon>Magnoliopsida</taxon>
        <taxon>Liliopsida</taxon>
        <taxon>Arecaceae</taxon>
        <taxon>Coryphoideae</taxon>
        <taxon>Phoeniceae</taxon>
        <taxon>Phoenix</taxon>
    </lineage>
</organism>
<gene>
    <name evidence="7" type="primary">LOC103710152</name>
</gene>
<evidence type="ECO:0000256" key="3">
    <source>
        <dbReference type="ARBA" id="ARBA00023242"/>
    </source>
</evidence>
<sequence>MASPTAVNAKEMETANSSSPPPPPPPPPPPSITTNNTMYVKAEPWTFRAVVQKLTGVAEDSPHKLPVSGPPRRSRAPPFPPPASLLKRQKLQERRRAPAKLEIKLGPSSVRYSRPYHHLWSGKAEAAGFSSPVSTADPFFFNISSPSPTTPSPSSLEEEGRGEERAIAEKGFYLHPSPRSGGEPPKLLPLFPFHSPRESSPP</sequence>
<dbReference type="OrthoDB" id="1918952at2759"/>
<evidence type="ECO:0000256" key="4">
    <source>
        <dbReference type="SAM" id="MobiDB-lite"/>
    </source>
</evidence>
<feature type="region of interest" description="Disordered" evidence="4">
    <location>
        <begin position="56"/>
        <end position="102"/>
    </location>
</feature>
<name>A0A8B7C8I1_PHODC</name>
<comment type="subcellular location">
    <subcellularLocation>
        <location evidence="1">Nucleus</location>
    </subcellularLocation>
</comment>
<keyword evidence="6" id="KW-1185">Reference proteome</keyword>
<evidence type="ECO:0000313" key="7">
    <source>
        <dbReference type="RefSeq" id="XP_008793994.3"/>
    </source>
</evidence>
<dbReference type="PANTHER" id="PTHR33402">
    <property type="entry name" value="VQ MOTIF-CONTAINING PROTEIN 11-LIKE"/>
    <property type="match status" value="1"/>
</dbReference>
<feature type="region of interest" description="Disordered" evidence="4">
    <location>
        <begin position="142"/>
        <end position="202"/>
    </location>
</feature>
<feature type="compositionally biased region" description="Basic and acidic residues" evidence="4">
    <location>
        <begin position="158"/>
        <end position="168"/>
    </location>
</feature>